<dbReference type="STRING" id="1237149.C900_03309"/>
<organism evidence="1 2">
    <name type="scientific">Fulvivirga imtechensis AK7</name>
    <dbReference type="NCBI Taxonomy" id="1237149"/>
    <lineage>
        <taxon>Bacteria</taxon>
        <taxon>Pseudomonadati</taxon>
        <taxon>Bacteroidota</taxon>
        <taxon>Cytophagia</taxon>
        <taxon>Cytophagales</taxon>
        <taxon>Fulvivirgaceae</taxon>
        <taxon>Fulvivirga</taxon>
    </lineage>
</organism>
<sequence length="159" mass="18839">MNNLLKALDCENEEVVINAFMDRYSVSSEEARDIFTETKKWLWLAAQNKSHNKGGLLIDKSLLVIDEMWHTFLLHSKIYYEYCFNKLKTLVHHVPTTQAEKIQIAYDLQNNPQKNELYENRIKNQYALIYDQLGPETLIKWYDTLANKYTPEHLQAIKK</sequence>
<dbReference type="Proteomes" id="UP000011135">
    <property type="component" value="Unassembled WGS sequence"/>
</dbReference>
<evidence type="ECO:0000313" key="2">
    <source>
        <dbReference type="Proteomes" id="UP000011135"/>
    </source>
</evidence>
<keyword evidence="2" id="KW-1185">Reference proteome</keyword>
<proteinExistence type="predicted"/>
<dbReference type="RefSeq" id="WP_009580673.1">
    <property type="nucleotide sequence ID" value="NZ_AMZN01000048.1"/>
</dbReference>
<dbReference type="eggNOG" id="COG4278">
    <property type="taxonomic scope" value="Bacteria"/>
</dbReference>
<reference evidence="1 2" key="1">
    <citation type="submission" date="2012-12" db="EMBL/GenBank/DDBJ databases">
        <title>Genome assembly of Fulvivirga imtechensis AK7.</title>
        <authorList>
            <person name="Nupur N."/>
            <person name="Khatri I."/>
            <person name="Kumar R."/>
            <person name="Subramanian S."/>
            <person name="Pinnaka A."/>
        </authorList>
    </citation>
    <scope>NUCLEOTIDE SEQUENCE [LARGE SCALE GENOMIC DNA]</scope>
    <source>
        <strain evidence="1 2">AK7</strain>
    </source>
</reference>
<accession>L8JTN0</accession>
<protein>
    <submittedName>
        <fullName evidence="1">Uncharacterized protein</fullName>
    </submittedName>
</protein>
<dbReference type="AlphaFoldDB" id="L8JTN0"/>
<gene>
    <name evidence="1" type="ORF">C900_03309</name>
</gene>
<dbReference type="OrthoDB" id="5328543at2"/>
<evidence type="ECO:0000313" key="1">
    <source>
        <dbReference type="EMBL" id="ELR70874.1"/>
    </source>
</evidence>
<name>L8JTN0_9BACT</name>
<dbReference type="EMBL" id="AMZN01000048">
    <property type="protein sequence ID" value="ELR70874.1"/>
    <property type="molecule type" value="Genomic_DNA"/>
</dbReference>
<comment type="caution">
    <text evidence="1">The sequence shown here is derived from an EMBL/GenBank/DDBJ whole genome shotgun (WGS) entry which is preliminary data.</text>
</comment>